<evidence type="ECO:0000313" key="4">
    <source>
        <dbReference type="Proteomes" id="UP000019439"/>
    </source>
</evidence>
<keyword evidence="3" id="KW-0614">Plasmid</keyword>
<feature type="compositionally biased region" description="Low complexity" evidence="1">
    <location>
        <begin position="449"/>
        <end position="467"/>
    </location>
</feature>
<dbReference type="Proteomes" id="UP000019439">
    <property type="component" value="Plasmid unnamed"/>
</dbReference>
<evidence type="ECO:0000259" key="2">
    <source>
        <dbReference type="Pfam" id="PF18821"/>
    </source>
</evidence>
<gene>
    <name evidence="3" type="ORF">BF17_00300</name>
</gene>
<reference evidence="3 4" key="1">
    <citation type="journal article" date="2014" name="Genome Announc.">
        <title>Genome Sequence of Yersinia similis Y228T, a Member of the Yersinia pseudotuberculosis Complex.</title>
        <authorList>
            <person name="Sprague L.D."/>
            <person name="Neubauer H."/>
        </authorList>
    </citation>
    <scope>NUCLEOTIDE SEQUENCE [LARGE SCALE GENOMIC DNA]</scope>
    <source>
        <strain evidence="3 4">228</strain>
    </source>
</reference>
<dbReference type="EMBL" id="CP007231">
    <property type="protein sequence ID" value="AHK22122.1"/>
    <property type="molecule type" value="Genomic_DNA"/>
</dbReference>
<keyword evidence="4" id="KW-1185">Reference proteome</keyword>
<evidence type="ECO:0000313" key="3">
    <source>
        <dbReference type="EMBL" id="AHK22122.1"/>
    </source>
</evidence>
<organism evidence="3 4">
    <name type="scientific">Yersinia similis</name>
    <dbReference type="NCBI Taxonomy" id="367190"/>
    <lineage>
        <taxon>Bacteria</taxon>
        <taxon>Pseudomonadati</taxon>
        <taxon>Pseudomonadota</taxon>
        <taxon>Gammaproteobacteria</taxon>
        <taxon>Enterobacterales</taxon>
        <taxon>Yersiniaceae</taxon>
        <taxon>Yersinia</taxon>
    </lineage>
</organism>
<dbReference type="CDD" id="cd01029">
    <property type="entry name" value="TOPRIM_primases"/>
    <property type="match status" value="1"/>
</dbReference>
<dbReference type="RefSeq" id="WP_025384543.1">
    <property type="nucleotide sequence ID" value="NZ_CGBP01000026.1"/>
</dbReference>
<feature type="region of interest" description="Disordered" evidence="1">
    <location>
        <begin position="650"/>
        <end position="693"/>
    </location>
</feature>
<feature type="region of interest" description="Disordered" evidence="1">
    <location>
        <begin position="431"/>
        <end position="467"/>
    </location>
</feature>
<proteinExistence type="predicted"/>
<dbReference type="GeneID" id="96666334"/>
<feature type="domain" description="Large polyvalent protein-associated" evidence="2">
    <location>
        <begin position="709"/>
        <end position="801"/>
    </location>
</feature>
<name>A0ABM5Q4K3_9GAMM</name>
<dbReference type="InterPro" id="IPR040677">
    <property type="entry name" value="LPD7"/>
</dbReference>
<protein>
    <recommendedName>
        <fullName evidence="2">Large polyvalent protein-associated domain-containing protein</fullName>
    </recommendedName>
</protein>
<feature type="region of interest" description="Disordered" evidence="1">
    <location>
        <begin position="830"/>
        <end position="876"/>
    </location>
</feature>
<evidence type="ECO:0000256" key="1">
    <source>
        <dbReference type="SAM" id="MobiDB-lite"/>
    </source>
</evidence>
<feature type="compositionally biased region" description="Polar residues" evidence="1">
    <location>
        <begin position="830"/>
        <end position="849"/>
    </location>
</feature>
<geneLocation type="plasmid" evidence="4"/>
<accession>A0ABM5Q4K3</accession>
<dbReference type="Pfam" id="PF18821">
    <property type="entry name" value="LPD7"/>
    <property type="match status" value="1"/>
</dbReference>
<sequence length="1203" mass="131574">MQKRTYLTIMPDNKKDALRAAGRLPDGGYPLEYDRSQKLWFAKEEADLEKVKAWLPENTVTGQIQTVAENLTPVDEFAQELSEAGFVLPDNGLPEMDGKRHRVATEGDKAGSKSGVYQGYMDGRPAGWYQNHRASEGKVNWTSTGSYEYDPAGSLKQRALAAQKRWDRELKDRTDYTRIAKTLTRQWSKMPPAPDTHAYLSRKGVSAASGVRLDIYDNLVIPLRNSDGELRTLQYIKPDGTKNLKKDAEKTGNFFVVGGELRPQLPILYAEGYATAASLHQATGIPVVMTVDAGNMVTVSRNLKALYPVTAHIILGEDDFTKTDNKGLNKAREAAAAIDGTYIIPQFTESERARAFAGTGSFSDFNDIHSSRGLDAVRDQLSPVLDPLLPDWRQTFTEEHSMPDTHLRQDDPEEQLPEPADIAEYAAYMQQESFSPSPESENHVLGQNSSDAAEAVSAPAEATPAASDAEIAPIYAENEPGIVSSLPPDADATDTTQHVEKTGGVHTEIVSQPEQTDVPVGSAEVISEADITQTEISPAPVIPHDDKSTASFETAFEELASNFNELMNKADTLDVASLQREIDLLSKKSIGLRNYWMSSDSYTTSAGFEEPSIALEESLREILSQKIDIKHAKPSTPDDTRAEPASFASMLNVNDTPPEDESHPEKMTSSEQPQNKSVDNSIHIDPVDSAENDQPRRAIPVNLDALLQNVTHEYEGNTVVYFYEGVRAFVDHGNHITMATPEASQNVTLVLAALLVARQHYHGKIELTGSDEFKQRAINLIAEHNLELVLKNPIQQLMLDEAHKLLAQQRNDTSVSTPSVDGIVLTPANQAEPSTSAVPGVNPQTQAPTVQAPGNMGFPPQSQPRPQQDAAQPETAGLTGKLLAHGEAPYNFDDTNSMSYHVKMRTADGEKVIWGKELNGALADSGMNIGDIISLRCLGQQPVTVNSPVKDTETGKILRWEKIDAMRNQWEVKSAIDNRLLVPDRQQAFPPASLLAYDMASFQQVQQTVIAASGITLPLLTNHSALLWLQPDGRGAAQHGNPQTAKLPVASQDSGTPVMTGYLPDGQLSLQLVKAHGDYLQGIVLHKGEYQHVLGQLCTRENGSRYLTLNIVEPDGLRPIGHGNAVNQVRGAVVAYNTFVFRLSGDNEKVVAKLDSPEKMEAVLHKKLGFTKRFTPVTPVSDAIVKAENKPLVRPDNSPRPGM</sequence>
<feature type="compositionally biased region" description="Polar residues" evidence="1">
    <location>
        <begin position="669"/>
        <end position="680"/>
    </location>
</feature>
<dbReference type="InterPro" id="IPR034154">
    <property type="entry name" value="TOPRIM_DnaG/twinkle"/>
</dbReference>